<feature type="chain" id="PRO_5004336740" evidence="1">
    <location>
        <begin position="21"/>
        <end position="235"/>
    </location>
</feature>
<dbReference type="WormBase" id="K08C9.2">
    <property type="protein sequence ID" value="CE18859"/>
    <property type="gene ID" value="WBGene00010651"/>
</dbReference>
<evidence type="ECO:0000256" key="1">
    <source>
        <dbReference type="SAM" id="SignalP"/>
    </source>
</evidence>
<dbReference type="STRING" id="6239.K08C9.2.1"/>
<dbReference type="HOGENOM" id="CLU_1205700_0_0_1"/>
<dbReference type="PaxDb" id="6239-K08C9.2"/>
<keyword evidence="1" id="KW-0732">Signal</keyword>
<proteinExistence type="evidence at protein level"/>
<name>Q9XUT6_CAEEL</name>
<evidence type="ECO:0007829" key="5">
    <source>
        <dbReference type="PeptideAtlas" id="Q9XUT6"/>
    </source>
</evidence>
<dbReference type="UCSC" id="K08C9.2">
    <property type="organism name" value="c. elegans"/>
</dbReference>
<evidence type="ECO:0000313" key="2">
    <source>
        <dbReference type="EMBL" id="CAB04585.1"/>
    </source>
</evidence>
<dbReference type="KEGG" id="cel:CELE_K08C9.2"/>
<sequence length="235" mass="26921">MLIDKTIILSVAFFTSSVFGQTSDKDFLKKPHVLPSAEAAYHAVYHELDSVKSGNRDEKVFGQLYVALIEDQFTFGGDLSTWPDSAFQKGDRGCKPFMAANLHNLCNNEYFLVHQDMIKLVKTVFERKNQADPSFDTICLANNGFVVSDDPENHLVYRYKHRIPMTYKATSNDQKCFGTYDTRTDTFTCMRYDASTKKMSPFELQNFLWKENTGTFHLGNGNAEVFCKKPFYTNK</sequence>
<evidence type="ECO:0000313" key="4">
    <source>
        <dbReference type="WormBase" id="K08C9.2"/>
    </source>
</evidence>
<dbReference type="PeptideAtlas" id="Q9XUT6"/>
<feature type="signal peptide" evidence="1">
    <location>
        <begin position="1"/>
        <end position="20"/>
    </location>
</feature>
<keyword evidence="3" id="KW-1185">Reference proteome</keyword>
<dbReference type="GeneID" id="173035"/>
<reference evidence="2 3" key="1">
    <citation type="journal article" date="1998" name="Science">
        <title>Genome sequence of the nematode C. elegans: a platform for investigating biology.</title>
        <authorList>
            <consortium name="The C. elegans sequencing consortium"/>
            <person name="Sulson J.E."/>
            <person name="Waterston R."/>
        </authorList>
    </citation>
    <scope>NUCLEOTIDE SEQUENCE [LARGE SCALE GENOMIC DNA]</scope>
    <source>
        <strain evidence="2 3">Bristol N2</strain>
    </source>
</reference>
<dbReference type="InParanoid" id="Q9XUT6"/>
<dbReference type="EMBL" id="BX284601">
    <property type="protein sequence ID" value="CAB04585.1"/>
    <property type="molecule type" value="Genomic_DNA"/>
</dbReference>
<dbReference type="OMA" id="EDQFTFG"/>
<dbReference type="AlphaFoldDB" id="Q9XUT6"/>
<dbReference type="Proteomes" id="UP000001940">
    <property type="component" value="Chromosome I"/>
</dbReference>
<dbReference type="PIR" id="T23439">
    <property type="entry name" value="T23439"/>
</dbReference>
<accession>Q9XUT6</accession>
<dbReference type="eggNOG" id="ENOG502TG95">
    <property type="taxonomic scope" value="Eukaryota"/>
</dbReference>
<dbReference type="CTD" id="173035"/>
<protein>
    <submittedName>
        <fullName evidence="2">DUF1176 domain-containing protein</fullName>
    </submittedName>
</protein>
<gene>
    <name evidence="2" type="ORF">CELE_K08C9.2</name>
    <name evidence="2 4" type="ORF">K08C9.2</name>
</gene>
<dbReference type="FunCoup" id="Q9XUT6">
    <property type="interactions" value="1526"/>
</dbReference>
<keyword evidence="5" id="KW-1267">Proteomics identification</keyword>
<dbReference type="Bgee" id="WBGene00010651">
    <property type="expression patterns" value="Expressed in material anatomical entity and 3 other cell types or tissues"/>
</dbReference>
<evidence type="ECO:0000313" key="3">
    <source>
        <dbReference type="Proteomes" id="UP000001940"/>
    </source>
</evidence>
<dbReference type="RefSeq" id="NP_492935.1">
    <property type="nucleotide sequence ID" value="NM_060534.6"/>
</dbReference>
<organism evidence="2 3">
    <name type="scientific">Caenorhabditis elegans</name>
    <dbReference type="NCBI Taxonomy" id="6239"/>
    <lineage>
        <taxon>Eukaryota</taxon>
        <taxon>Metazoa</taxon>
        <taxon>Ecdysozoa</taxon>
        <taxon>Nematoda</taxon>
        <taxon>Chromadorea</taxon>
        <taxon>Rhabditida</taxon>
        <taxon>Rhabditina</taxon>
        <taxon>Rhabditomorpha</taxon>
        <taxon>Rhabditoidea</taxon>
        <taxon>Rhabditidae</taxon>
        <taxon>Peloderinae</taxon>
        <taxon>Caenorhabditis</taxon>
    </lineage>
</organism>
<dbReference type="AGR" id="WB:WBGene00010651"/>
<dbReference type="OrthoDB" id="5775365at2759"/>